<evidence type="ECO:0000256" key="3">
    <source>
        <dbReference type="ARBA" id="ARBA00022776"/>
    </source>
</evidence>
<dbReference type="GO" id="GO:0007062">
    <property type="term" value="P:sister chromatid cohesion"/>
    <property type="evidence" value="ECO:0007669"/>
    <property type="project" value="TreeGrafter"/>
</dbReference>
<dbReference type="OrthoDB" id="5575062at2759"/>
<reference evidence="10" key="1">
    <citation type="submission" date="2021-02" db="EMBL/GenBank/DDBJ databases">
        <authorList>
            <person name="Dougan E. K."/>
            <person name="Rhodes N."/>
            <person name="Thang M."/>
            <person name="Chan C."/>
        </authorList>
    </citation>
    <scope>NUCLEOTIDE SEQUENCE</scope>
</reference>
<dbReference type="SMART" id="SM00968">
    <property type="entry name" value="SMC_hinge"/>
    <property type="match status" value="1"/>
</dbReference>
<feature type="domain" description="SMC hinge" evidence="9">
    <location>
        <begin position="515"/>
        <end position="634"/>
    </location>
</feature>
<dbReference type="GO" id="GO:0008278">
    <property type="term" value="C:cohesin complex"/>
    <property type="evidence" value="ECO:0007669"/>
    <property type="project" value="TreeGrafter"/>
</dbReference>
<evidence type="ECO:0000256" key="4">
    <source>
        <dbReference type="ARBA" id="ARBA00023054"/>
    </source>
</evidence>
<evidence type="ECO:0000256" key="2">
    <source>
        <dbReference type="ARBA" id="ARBA00022618"/>
    </source>
</evidence>
<feature type="coiled-coil region" evidence="7">
    <location>
        <begin position="336"/>
        <end position="363"/>
    </location>
</feature>
<dbReference type="InterPro" id="IPR027417">
    <property type="entry name" value="P-loop_NTPase"/>
</dbReference>
<dbReference type="GO" id="GO:0005634">
    <property type="term" value="C:nucleus"/>
    <property type="evidence" value="ECO:0007669"/>
    <property type="project" value="UniProtKB-SubCell"/>
</dbReference>
<dbReference type="Proteomes" id="UP000604046">
    <property type="component" value="Unassembled WGS sequence"/>
</dbReference>
<dbReference type="EMBL" id="CAJNDS010002256">
    <property type="protein sequence ID" value="CAE7394945.1"/>
    <property type="molecule type" value="Genomic_DNA"/>
</dbReference>
<dbReference type="GO" id="GO:0003677">
    <property type="term" value="F:DNA binding"/>
    <property type="evidence" value="ECO:0007669"/>
    <property type="project" value="TreeGrafter"/>
</dbReference>
<keyword evidence="4 7" id="KW-0175">Coiled coil</keyword>
<dbReference type="PANTHER" id="PTHR18937:SF12">
    <property type="entry name" value="STRUCTURAL MAINTENANCE OF CHROMOSOMES PROTEIN"/>
    <property type="match status" value="1"/>
</dbReference>
<dbReference type="InterPro" id="IPR036277">
    <property type="entry name" value="SMC_hinge_sf"/>
</dbReference>
<proteinExistence type="predicted"/>
<dbReference type="PANTHER" id="PTHR18937">
    <property type="entry name" value="STRUCTURAL MAINTENANCE OF CHROMOSOMES SMC FAMILY MEMBER"/>
    <property type="match status" value="1"/>
</dbReference>
<sequence length="645" mass="73370">MQGCVEEVVLDNFKSYEGQVRVGPFKKLTCIVGPNGAGKSNLMDAVSFVLGVRTRHLRGDRLQDLVHRQEAEGPEEVARRRCSVELVYRFERPQEGSSQTKRFRRVIQPSTEARYQIDGQAVSQEAYLASLEEINILSKARNFLVFQGDIEAAAHRQGKELTAFFEQVSGSVTLNEEYEKLASEKAAREDKARDLYTRKRDAQHEKKRMSQQKEEAERYQEMESDRRALQAEFLLFRLFSAESVAEELSAGIAEARRDAEAAAVEREATQQKLGDAEQEHLEASQATMDTERLATTARRDLDQLGPEQTQVRAELQSAKRWYEELSTQAELDDQRRVRLEGQASSLHEKLASLEAELENVRQEARKAMPLSPEQWEQFRQAQEDTERLTSASSQEARELEHELRALAKRRATAERSRREAAMRAEHLQQKVEDLTATAQSARAAHENVAAEAAQKKGEVQELARKCQALRESRRQLDEERQQILEEIQDITATERQIEMERRLTRVCTELSHAVPGVFGRVVNLCNPVQKRFRVAVNVALNGHLDAVITQSIDGARSCVQHLKDRMMAPLTFLPLDNLRSIAMERRLHEALQGRLKLRPALNCISFESSLSRAFHCLLSDVVIADSLDDARDFVFGVLKELGLRC</sequence>
<dbReference type="AlphaFoldDB" id="A0A812QMX5"/>
<feature type="region of interest" description="Disordered" evidence="8">
    <location>
        <begin position="263"/>
        <end position="287"/>
    </location>
</feature>
<keyword evidence="11" id="KW-1185">Reference proteome</keyword>
<dbReference type="SUPFAM" id="SSF52540">
    <property type="entry name" value="P-loop containing nucleoside triphosphate hydrolases"/>
    <property type="match status" value="1"/>
</dbReference>
<organism evidence="10 11">
    <name type="scientific">Symbiodinium natans</name>
    <dbReference type="NCBI Taxonomy" id="878477"/>
    <lineage>
        <taxon>Eukaryota</taxon>
        <taxon>Sar</taxon>
        <taxon>Alveolata</taxon>
        <taxon>Dinophyceae</taxon>
        <taxon>Suessiales</taxon>
        <taxon>Symbiodiniaceae</taxon>
        <taxon>Symbiodinium</taxon>
    </lineage>
</organism>
<feature type="region of interest" description="Disordered" evidence="8">
    <location>
        <begin position="367"/>
        <end position="399"/>
    </location>
</feature>
<dbReference type="Pfam" id="PF06470">
    <property type="entry name" value="SMC_hinge"/>
    <property type="match status" value="1"/>
</dbReference>
<feature type="non-terminal residue" evidence="10">
    <location>
        <position position="1"/>
    </location>
</feature>
<dbReference type="InterPro" id="IPR010935">
    <property type="entry name" value="SMC_hinge"/>
</dbReference>
<keyword evidence="3" id="KW-0498">Mitosis</keyword>
<dbReference type="GO" id="GO:0051301">
    <property type="term" value="P:cell division"/>
    <property type="evidence" value="ECO:0007669"/>
    <property type="project" value="UniProtKB-KW"/>
</dbReference>
<keyword evidence="2" id="KW-0132">Cell division</keyword>
<feature type="region of interest" description="Disordered" evidence="8">
    <location>
        <begin position="183"/>
        <end position="218"/>
    </location>
</feature>
<dbReference type="SUPFAM" id="SSF75553">
    <property type="entry name" value="Smc hinge domain"/>
    <property type="match status" value="1"/>
</dbReference>
<keyword evidence="6" id="KW-0131">Cell cycle</keyword>
<evidence type="ECO:0000256" key="1">
    <source>
        <dbReference type="ARBA" id="ARBA00004123"/>
    </source>
</evidence>
<evidence type="ECO:0000256" key="6">
    <source>
        <dbReference type="ARBA" id="ARBA00023306"/>
    </source>
</evidence>
<dbReference type="GO" id="GO:0005524">
    <property type="term" value="F:ATP binding"/>
    <property type="evidence" value="ECO:0007669"/>
    <property type="project" value="InterPro"/>
</dbReference>
<feature type="compositionally biased region" description="Basic and acidic residues" evidence="8">
    <location>
        <begin position="263"/>
        <end position="282"/>
    </location>
</feature>
<comment type="subcellular location">
    <subcellularLocation>
        <location evidence="1">Nucleus</location>
    </subcellularLocation>
</comment>
<gene>
    <name evidence="10" type="primary">SMC1</name>
    <name evidence="10" type="ORF">SNAT2548_LOCUS21512</name>
</gene>
<evidence type="ECO:0000259" key="9">
    <source>
        <dbReference type="SMART" id="SM00968"/>
    </source>
</evidence>
<dbReference type="Gene3D" id="1.20.1060.20">
    <property type="match status" value="1"/>
</dbReference>
<accession>A0A812QMX5</accession>
<name>A0A812QMX5_9DINO</name>
<evidence type="ECO:0000313" key="11">
    <source>
        <dbReference type="Proteomes" id="UP000604046"/>
    </source>
</evidence>
<dbReference type="Pfam" id="PF02463">
    <property type="entry name" value="SMC_N"/>
    <property type="match status" value="1"/>
</dbReference>
<evidence type="ECO:0000256" key="8">
    <source>
        <dbReference type="SAM" id="MobiDB-lite"/>
    </source>
</evidence>
<protein>
    <submittedName>
        <fullName evidence="10">SMC1 protein</fullName>
    </submittedName>
</protein>
<evidence type="ECO:0000313" key="10">
    <source>
        <dbReference type="EMBL" id="CAE7394945.1"/>
    </source>
</evidence>
<keyword evidence="5" id="KW-0539">Nucleus</keyword>
<dbReference type="InterPro" id="IPR003395">
    <property type="entry name" value="RecF/RecN/SMC_N"/>
</dbReference>
<evidence type="ECO:0000256" key="5">
    <source>
        <dbReference type="ARBA" id="ARBA00023242"/>
    </source>
</evidence>
<dbReference type="Gene3D" id="3.40.50.300">
    <property type="entry name" value="P-loop containing nucleotide triphosphate hydrolases"/>
    <property type="match status" value="1"/>
</dbReference>
<feature type="compositionally biased region" description="Basic and acidic residues" evidence="8">
    <location>
        <begin position="183"/>
        <end position="204"/>
    </location>
</feature>
<evidence type="ECO:0000256" key="7">
    <source>
        <dbReference type="SAM" id="Coils"/>
    </source>
</evidence>
<comment type="caution">
    <text evidence="10">The sequence shown here is derived from an EMBL/GenBank/DDBJ whole genome shotgun (WGS) entry which is preliminary data.</text>
</comment>